<protein>
    <recommendedName>
        <fullName evidence="3">AB hydrolase-1 domain-containing protein</fullName>
    </recommendedName>
</protein>
<dbReference type="Pfam" id="PF06821">
    <property type="entry name" value="Ser_hydrolase"/>
    <property type="match status" value="1"/>
</dbReference>
<dbReference type="InterPro" id="IPR029058">
    <property type="entry name" value="AB_hydrolase_fold"/>
</dbReference>
<organism evidence="1 2">
    <name type="scientific">Candidatus Uhrbacteria bacterium CG10_big_fil_rev_8_21_14_0_10_48_16</name>
    <dbReference type="NCBI Taxonomy" id="1975038"/>
    <lineage>
        <taxon>Bacteria</taxon>
        <taxon>Candidatus Uhriibacteriota</taxon>
    </lineage>
</organism>
<dbReference type="SUPFAM" id="SSF53474">
    <property type="entry name" value="alpha/beta-Hydrolases"/>
    <property type="match status" value="1"/>
</dbReference>
<dbReference type="EMBL" id="PFEU01000010">
    <property type="protein sequence ID" value="PJE76822.1"/>
    <property type="molecule type" value="Genomic_DNA"/>
</dbReference>
<name>A0A2M8LHB2_9BACT</name>
<dbReference type="Proteomes" id="UP000231436">
    <property type="component" value="Unassembled WGS sequence"/>
</dbReference>
<evidence type="ECO:0008006" key="3">
    <source>
        <dbReference type="Google" id="ProtNLM"/>
    </source>
</evidence>
<dbReference type="PANTHER" id="PTHR15394">
    <property type="entry name" value="SERINE HYDROLASE RBBP9"/>
    <property type="match status" value="1"/>
</dbReference>
<dbReference type="PANTHER" id="PTHR15394:SF3">
    <property type="entry name" value="SERINE HYDROLASE RBBP9"/>
    <property type="match status" value="1"/>
</dbReference>
<dbReference type="AlphaFoldDB" id="A0A2M8LHB2"/>
<reference evidence="2" key="1">
    <citation type="submission" date="2017-09" db="EMBL/GenBank/DDBJ databases">
        <title>Depth-based differentiation of microbial function through sediment-hosted aquifers and enrichment of novel symbionts in the deep terrestrial subsurface.</title>
        <authorList>
            <person name="Probst A.J."/>
            <person name="Ladd B."/>
            <person name="Jarett J.K."/>
            <person name="Geller-Mcgrath D.E."/>
            <person name="Sieber C.M.K."/>
            <person name="Emerson J.B."/>
            <person name="Anantharaman K."/>
            <person name="Thomas B.C."/>
            <person name="Malmstrom R."/>
            <person name="Stieglmeier M."/>
            <person name="Klingl A."/>
            <person name="Woyke T."/>
            <person name="Ryan C.M."/>
            <person name="Banfield J.F."/>
        </authorList>
    </citation>
    <scope>NUCLEOTIDE SEQUENCE [LARGE SCALE GENOMIC DNA]</scope>
</reference>
<evidence type="ECO:0000313" key="1">
    <source>
        <dbReference type="EMBL" id="PJE76822.1"/>
    </source>
</evidence>
<dbReference type="GO" id="GO:0016787">
    <property type="term" value="F:hydrolase activity"/>
    <property type="evidence" value="ECO:0007669"/>
    <property type="project" value="InterPro"/>
</dbReference>
<accession>A0A2M8LHB2</accession>
<comment type="caution">
    <text evidence="1">The sequence shown here is derived from an EMBL/GenBank/DDBJ whole genome shotgun (WGS) entry which is preliminary data.</text>
</comment>
<evidence type="ECO:0000313" key="2">
    <source>
        <dbReference type="Proteomes" id="UP000231436"/>
    </source>
</evidence>
<proteinExistence type="predicted"/>
<dbReference type="Gene3D" id="3.40.50.1820">
    <property type="entry name" value="alpha/beta hydrolase"/>
    <property type="match status" value="1"/>
</dbReference>
<sequence length="230" mass="26277">MCFTFFKKPNPSLSRVFVLGEVCHNRFSMSQQIVLIHGGEVFDTYEAYLADLRVKKISLERLSQHGWKMGLQERLGEGFEVIAPPMPNKQNAKYLEWEIWFEKLFPFLRNGVILIGHSLGGLFLARFLSQQTFPVKIRATILIGAPCHTPEEHPQADFMLPESLDIFSAQAGEVILMHSIDDPVVSYANAQAYRQCVPSARLETFENRGHFTDEEFPELEDIVRDISSKT</sequence>
<dbReference type="InterPro" id="IPR010662">
    <property type="entry name" value="RBBP9/YdeN"/>
</dbReference>
<gene>
    <name evidence="1" type="ORF">COV05_02545</name>
</gene>